<dbReference type="Proteomes" id="UP000232453">
    <property type="component" value="Unassembled WGS sequence"/>
</dbReference>
<evidence type="ECO:0000313" key="5">
    <source>
        <dbReference type="Proteomes" id="UP000549695"/>
    </source>
</evidence>
<keyword evidence="5" id="KW-1185">Reference proteome</keyword>
<evidence type="ECO:0000256" key="1">
    <source>
        <dbReference type="SAM" id="MobiDB-lite"/>
    </source>
</evidence>
<comment type="caution">
    <text evidence="2">The sequence shown here is derived from an EMBL/GenBank/DDBJ whole genome shotgun (WGS) entry which is preliminary data.</text>
</comment>
<name>A0A852WCY6_PSEA5</name>
<dbReference type="AlphaFoldDB" id="A0A852WCY6"/>
<accession>A0AA44UMD0</accession>
<dbReference type="EMBL" id="PHUJ01000003">
    <property type="protein sequence ID" value="PKB29896.1"/>
    <property type="molecule type" value="Genomic_DNA"/>
</dbReference>
<sequence>MSGRDTRCGTHCGDHSGIPEDLRVTAMALLDRLRAATETMSDSLRAAGSDPGPGDAGSCTACPVCALIAVVRGERSELVTRLADHAGGLLAVLVAVLEEAAPPARQEPRRPHGGGRSVQRIVVHRT</sequence>
<dbReference type="RefSeq" id="WP_100878141.1">
    <property type="nucleotide sequence ID" value="NZ_BAAAJZ010000007.1"/>
</dbReference>
<reference evidence="2 5" key="1">
    <citation type="submission" date="2020-07" db="EMBL/GenBank/DDBJ databases">
        <title>Sequencing the genomes of 1000 actinobacteria strains.</title>
        <authorList>
            <person name="Klenk H.-P."/>
        </authorList>
    </citation>
    <scope>NUCLEOTIDE SEQUENCE [LARGE SCALE GENOMIC DNA]</scope>
    <source>
        <strain evidence="3 4">DSM 44104</strain>
        <strain evidence="2 5">DSM 44749</strain>
    </source>
</reference>
<organism evidence="2 5">
    <name type="scientific">Pseudonocardia alni</name>
    <name type="common">Amycolata alni</name>
    <dbReference type="NCBI Taxonomy" id="33907"/>
    <lineage>
        <taxon>Bacteria</taxon>
        <taxon>Bacillati</taxon>
        <taxon>Actinomycetota</taxon>
        <taxon>Actinomycetes</taxon>
        <taxon>Pseudonocardiales</taxon>
        <taxon>Pseudonocardiaceae</taxon>
        <taxon>Pseudonocardia</taxon>
    </lineage>
</organism>
<dbReference type="GeneID" id="98054545"/>
<evidence type="ECO:0000313" key="3">
    <source>
        <dbReference type="EMBL" id="PKB29896.1"/>
    </source>
</evidence>
<proteinExistence type="predicted"/>
<dbReference type="Proteomes" id="UP000549695">
    <property type="component" value="Unassembled WGS sequence"/>
</dbReference>
<protein>
    <submittedName>
        <fullName evidence="2">Uncharacterized protein</fullName>
    </submittedName>
</protein>
<dbReference type="EMBL" id="JACCCZ010000001">
    <property type="protein sequence ID" value="NYG04594.1"/>
    <property type="molecule type" value="Genomic_DNA"/>
</dbReference>
<feature type="region of interest" description="Disordered" evidence="1">
    <location>
        <begin position="101"/>
        <end position="126"/>
    </location>
</feature>
<gene>
    <name evidence="3" type="ORF">ATL51_1546</name>
    <name evidence="2" type="ORF">HDA37_004879</name>
</gene>
<evidence type="ECO:0000313" key="2">
    <source>
        <dbReference type="EMBL" id="NYG04594.1"/>
    </source>
</evidence>
<evidence type="ECO:0000313" key="4">
    <source>
        <dbReference type="Proteomes" id="UP000232453"/>
    </source>
</evidence>
<accession>A0A852WCY6</accession>